<dbReference type="EnsemblPlants" id="Pp3c18_11570V3.3">
    <property type="protein sequence ID" value="PAC:32983255.CDS.1"/>
    <property type="gene ID" value="Pp3c18_11570"/>
</dbReference>
<dbReference type="Proteomes" id="UP000006727">
    <property type="component" value="Chromosome 18"/>
</dbReference>
<reference evidence="1 2" key="2">
    <citation type="journal article" date="2018" name="Plant J.">
        <title>The Physcomitrella patens chromosome-scale assembly reveals moss genome structure and evolution.</title>
        <authorList>
            <person name="Lang D."/>
            <person name="Ullrich K.K."/>
            <person name="Murat F."/>
            <person name="Fuchs J."/>
            <person name="Jenkins J."/>
            <person name="Haas F.B."/>
            <person name="Piednoel M."/>
            <person name="Gundlach H."/>
            <person name="Van Bel M."/>
            <person name="Meyberg R."/>
            <person name="Vives C."/>
            <person name="Morata J."/>
            <person name="Symeonidi A."/>
            <person name="Hiss M."/>
            <person name="Muchero W."/>
            <person name="Kamisugi Y."/>
            <person name="Saleh O."/>
            <person name="Blanc G."/>
            <person name="Decker E.L."/>
            <person name="van Gessel N."/>
            <person name="Grimwood J."/>
            <person name="Hayes R.D."/>
            <person name="Graham S.W."/>
            <person name="Gunter L.E."/>
            <person name="McDaniel S.F."/>
            <person name="Hoernstein S.N.W."/>
            <person name="Larsson A."/>
            <person name="Li F.W."/>
            <person name="Perroud P.F."/>
            <person name="Phillips J."/>
            <person name="Ranjan P."/>
            <person name="Rokshar D.S."/>
            <person name="Rothfels C.J."/>
            <person name="Schneider L."/>
            <person name="Shu S."/>
            <person name="Stevenson D.W."/>
            <person name="Thummler F."/>
            <person name="Tillich M."/>
            <person name="Villarreal Aguilar J.C."/>
            <person name="Widiez T."/>
            <person name="Wong G.K."/>
            <person name="Wymore A."/>
            <person name="Zhang Y."/>
            <person name="Zimmer A.D."/>
            <person name="Quatrano R.S."/>
            <person name="Mayer K.F.X."/>
            <person name="Goodstein D."/>
            <person name="Casacuberta J.M."/>
            <person name="Vandepoele K."/>
            <person name="Reski R."/>
            <person name="Cuming A.C."/>
            <person name="Tuskan G.A."/>
            <person name="Maumus F."/>
            <person name="Salse J."/>
            <person name="Schmutz J."/>
            <person name="Rensing S.A."/>
        </authorList>
    </citation>
    <scope>NUCLEOTIDE SEQUENCE [LARGE SCALE GENOMIC DNA]</scope>
    <source>
        <strain evidence="1 2">cv. Gransden 2004</strain>
    </source>
</reference>
<dbReference type="AlphaFoldDB" id="A0A7I3ZW28"/>
<evidence type="ECO:0000313" key="2">
    <source>
        <dbReference type="Proteomes" id="UP000006727"/>
    </source>
</evidence>
<dbReference type="EMBL" id="ABEU02000018">
    <property type="status" value="NOT_ANNOTATED_CDS"/>
    <property type="molecule type" value="Genomic_DNA"/>
</dbReference>
<evidence type="ECO:0000313" key="1">
    <source>
        <dbReference type="EnsemblPlants" id="PAC:32983254.CDS.1"/>
    </source>
</evidence>
<protein>
    <submittedName>
        <fullName evidence="1">Uncharacterized protein</fullName>
    </submittedName>
</protein>
<sequence>MHPPAPYYICASLSATISFNCFPRPSSPFHSHSTRCVSFAFQTETGLAAPICFSVSVHAFKALSAGCILVWCLKEQSWRCAKMLL</sequence>
<organism evidence="1 2">
    <name type="scientific">Physcomitrium patens</name>
    <name type="common">Spreading-leaved earth moss</name>
    <name type="synonym">Physcomitrella patens</name>
    <dbReference type="NCBI Taxonomy" id="3218"/>
    <lineage>
        <taxon>Eukaryota</taxon>
        <taxon>Viridiplantae</taxon>
        <taxon>Streptophyta</taxon>
        <taxon>Embryophyta</taxon>
        <taxon>Bryophyta</taxon>
        <taxon>Bryophytina</taxon>
        <taxon>Bryopsida</taxon>
        <taxon>Funariidae</taxon>
        <taxon>Funariales</taxon>
        <taxon>Funariaceae</taxon>
        <taxon>Physcomitrium</taxon>
    </lineage>
</organism>
<proteinExistence type="predicted"/>
<dbReference type="Gramene" id="Pp3c18_11570V3.2">
    <property type="protein sequence ID" value="PAC:32983254.CDS.1"/>
    <property type="gene ID" value="Pp3c18_11570"/>
</dbReference>
<dbReference type="EnsemblPlants" id="Pp3c18_11570V3.2">
    <property type="protein sequence ID" value="PAC:32983254.CDS.1"/>
    <property type="gene ID" value="Pp3c18_11570"/>
</dbReference>
<keyword evidence="2" id="KW-1185">Reference proteome</keyword>
<name>A0A7I3ZW28_PHYPA</name>
<reference evidence="1" key="3">
    <citation type="submission" date="2020-12" db="UniProtKB">
        <authorList>
            <consortium name="EnsemblPlants"/>
        </authorList>
    </citation>
    <scope>IDENTIFICATION</scope>
</reference>
<reference evidence="1 2" key="1">
    <citation type="journal article" date="2008" name="Science">
        <title>The Physcomitrella genome reveals evolutionary insights into the conquest of land by plants.</title>
        <authorList>
            <person name="Rensing S."/>
            <person name="Lang D."/>
            <person name="Zimmer A."/>
            <person name="Terry A."/>
            <person name="Salamov A."/>
            <person name="Shapiro H."/>
            <person name="Nishiyama T."/>
            <person name="Perroud P.-F."/>
            <person name="Lindquist E."/>
            <person name="Kamisugi Y."/>
            <person name="Tanahashi T."/>
            <person name="Sakakibara K."/>
            <person name="Fujita T."/>
            <person name="Oishi K."/>
            <person name="Shin-I T."/>
            <person name="Kuroki Y."/>
            <person name="Toyoda A."/>
            <person name="Suzuki Y."/>
            <person name="Hashimoto A."/>
            <person name="Yamaguchi K."/>
            <person name="Sugano A."/>
            <person name="Kohara Y."/>
            <person name="Fujiyama A."/>
            <person name="Anterola A."/>
            <person name="Aoki S."/>
            <person name="Ashton N."/>
            <person name="Barbazuk W.B."/>
            <person name="Barker E."/>
            <person name="Bennetzen J."/>
            <person name="Bezanilla M."/>
            <person name="Blankenship R."/>
            <person name="Cho S.H."/>
            <person name="Dutcher S."/>
            <person name="Estelle M."/>
            <person name="Fawcett J.A."/>
            <person name="Gundlach H."/>
            <person name="Hanada K."/>
            <person name="Heyl A."/>
            <person name="Hicks K.A."/>
            <person name="Hugh J."/>
            <person name="Lohr M."/>
            <person name="Mayer K."/>
            <person name="Melkozernov A."/>
            <person name="Murata T."/>
            <person name="Nelson D."/>
            <person name="Pils B."/>
            <person name="Prigge M."/>
            <person name="Reiss B."/>
            <person name="Renner T."/>
            <person name="Rombauts S."/>
            <person name="Rushton P."/>
            <person name="Sanderfoot A."/>
            <person name="Schween G."/>
            <person name="Shiu S.-H."/>
            <person name="Stueber K."/>
            <person name="Theodoulou F.L."/>
            <person name="Tu H."/>
            <person name="Van de Peer Y."/>
            <person name="Verrier P.J."/>
            <person name="Waters E."/>
            <person name="Wood A."/>
            <person name="Yang L."/>
            <person name="Cove D."/>
            <person name="Cuming A."/>
            <person name="Hasebe M."/>
            <person name="Lucas S."/>
            <person name="Mishler D.B."/>
            <person name="Reski R."/>
            <person name="Grigoriev I."/>
            <person name="Quatrano R.S."/>
            <person name="Boore J.L."/>
        </authorList>
    </citation>
    <scope>NUCLEOTIDE SEQUENCE [LARGE SCALE GENOMIC DNA]</scope>
    <source>
        <strain evidence="1 2">cv. Gransden 2004</strain>
    </source>
</reference>
<dbReference type="Gramene" id="Pp3c18_11570V3.3">
    <property type="protein sequence ID" value="PAC:32983255.CDS.1"/>
    <property type="gene ID" value="Pp3c18_11570"/>
</dbReference>
<accession>A0A7I3ZW28</accession>